<evidence type="ECO:0000313" key="1">
    <source>
        <dbReference type="EMBL" id="KAF2998482.1"/>
    </source>
</evidence>
<dbReference type="EMBL" id="SWKU01000019">
    <property type="protein sequence ID" value="KAF2998482.1"/>
    <property type="molecule type" value="Genomic_DNA"/>
</dbReference>
<name>A0A9P4T945_CURKU</name>
<evidence type="ECO:0000313" key="2">
    <source>
        <dbReference type="Proteomes" id="UP000801428"/>
    </source>
</evidence>
<keyword evidence="2" id="KW-1185">Reference proteome</keyword>
<accession>A0A9P4T945</accession>
<comment type="caution">
    <text evidence="1">The sequence shown here is derived from an EMBL/GenBank/DDBJ whole genome shotgun (WGS) entry which is preliminary data.</text>
</comment>
<protein>
    <submittedName>
        <fullName evidence="1">Uncharacterized protein</fullName>
    </submittedName>
</protein>
<reference evidence="1" key="1">
    <citation type="submission" date="2019-04" db="EMBL/GenBank/DDBJ databases">
        <title>Sequencing of skin fungus with MAO and IRED activity.</title>
        <authorList>
            <person name="Marsaioli A.J."/>
            <person name="Bonatto J.M.C."/>
            <person name="Reis Junior O."/>
        </authorList>
    </citation>
    <scope>NUCLEOTIDE SEQUENCE</scope>
    <source>
        <strain evidence="1">30M1</strain>
    </source>
</reference>
<proteinExistence type="predicted"/>
<gene>
    <name evidence="1" type="ORF">E8E13_002942</name>
</gene>
<dbReference type="AlphaFoldDB" id="A0A9P4T945"/>
<dbReference type="OrthoDB" id="3687385at2759"/>
<sequence length="320" mass="36704">MALPAEVRPAILEMVIAPDGELYPLSTAWKYEDYHPDLFWGGREQIANVYSLSERETAHVSMGFGYDSETVEYMFPESCPGFPSSYELKKAAAPNKQILCCSKQLCEEALQATWEGVTKCFIDPEIFRAVSDLRVGAMNRFNVLGRIELSFTNADWFYFFGIDAYTLQQDDTASLHRYLTRPNAKTKLTVRFRDPLDGFYRGDPWHGGRRKVRSTGCQRILIDWILTFAFPYIVHMKVNLTGFICKPQKETWTERLVCGRTGRCSDFNHDAAMKTILETPKENLPPRCICPRDCRCFSLFRQDGGNSEFDFEDDDQPAHG</sequence>
<dbReference type="Proteomes" id="UP000801428">
    <property type="component" value="Unassembled WGS sequence"/>
</dbReference>
<organism evidence="1 2">
    <name type="scientific">Curvularia kusanoi</name>
    <name type="common">Cochliobolus kusanoi</name>
    <dbReference type="NCBI Taxonomy" id="90978"/>
    <lineage>
        <taxon>Eukaryota</taxon>
        <taxon>Fungi</taxon>
        <taxon>Dikarya</taxon>
        <taxon>Ascomycota</taxon>
        <taxon>Pezizomycotina</taxon>
        <taxon>Dothideomycetes</taxon>
        <taxon>Pleosporomycetidae</taxon>
        <taxon>Pleosporales</taxon>
        <taxon>Pleosporineae</taxon>
        <taxon>Pleosporaceae</taxon>
        <taxon>Curvularia</taxon>
    </lineage>
</organism>